<feature type="signal peptide" evidence="2">
    <location>
        <begin position="1"/>
        <end position="20"/>
    </location>
</feature>
<sequence>MKTGLMAAILATTVVGAVQAAPREAKGDSAAVLKLQALVKSLTGERDAAQADAAKLSQEIDRLKKEKLAAQAAKDELSGALAAQRSAAGDVKQRLDRSQAALQDWQDKHRQLSQTQADLTKQLNVSRGKQRDVEQHLQECARRNVKLYQAASELLERYQNRGTLTALVGDEPLLQFDKVEMESLVQDYQDKFDAEKLNSDESQSGR</sequence>
<dbReference type="STRING" id="702114.A1355_23035"/>
<evidence type="ECO:0000256" key="2">
    <source>
        <dbReference type="SAM" id="SignalP"/>
    </source>
</evidence>
<protein>
    <recommendedName>
        <fullName evidence="5">DNA repair protein</fullName>
    </recommendedName>
</protein>
<evidence type="ECO:0000313" key="3">
    <source>
        <dbReference type="EMBL" id="OAI21807.1"/>
    </source>
</evidence>
<keyword evidence="1" id="KW-0175">Coiled coil</keyword>
<reference evidence="4" key="1">
    <citation type="submission" date="2016-03" db="EMBL/GenBank/DDBJ databases">
        <authorList>
            <person name="Heylen K."/>
            <person name="De Vos P."/>
            <person name="Vekeman B."/>
        </authorList>
    </citation>
    <scope>NUCLEOTIDE SEQUENCE [LARGE SCALE GENOMIC DNA]</scope>
    <source>
        <strain evidence="4">R-45383</strain>
    </source>
</reference>
<feature type="chain" id="PRO_5008069544" description="DNA repair protein" evidence="2">
    <location>
        <begin position="21"/>
        <end position="206"/>
    </location>
</feature>
<dbReference type="Proteomes" id="UP000077628">
    <property type="component" value="Unassembled WGS sequence"/>
</dbReference>
<dbReference type="OrthoDB" id="5573924at2"/>
<dbReference type="EMBL" id="LUUK01000091">
    <property type="protein sequence ID" value="OAI21807.1"/>
    <property type="molecule type" value="Genomic_DNA"/>
</dbReference>
<dbReference type="AlphaFoldDB" id="A0A177NUR5"/>
<keyword evidence="2" id="KW-0732">Signal</keyword>
<evidence type="ECO:0008006" key="5">
    <source>
        <dbReference type="Google" id="ProtNLM"/>
    </source>
</evidence>
<comment type="caution">
    <text evidence="3">The sequence shown here is derived from an EMBL/GenBank/DDBJ whole genome shotgun (WGS) entry which is preliminary data.</text>
</comment>
<organism evidence="3 4">
    <name type="scientific">Methylomonas koyamae</name>
    <dbReference type="NCBI Taxonomy" id="702114"/>
    <lineage>
        <taxon>Bacteria</taxon>
        <taxon>Pseudomonadati</taxon>
        <taxon>Pseudomonadota</taxon>
        <taxon>Gammaproteobacteria</taxon>
        <taxon>Methylococcales</taxon>
        <taxon>Methylococcaceae</taxon>
        <taxon>Methylomonas</taxon>
    </lineage>
</organism>
<proteinExistence type="predicted"/>
<evidence type="ECO:0000313" key="4">
    <source>
        <dbReference type="Proteomes" id="UP000077628"/>
    </source>
</evidence>
<feature type="coiled-coil region" evidence="1">
    <location>
        <begin position="39"/>
        <end position="122"/>
    </location>
</feature>
<dbReference type="Gene3D" id="1.10.287.1490">
    <property type="match status" value="1"/>
</dbReference>
<keyword evidence="4" id="KW-1185">Reference proteome</keyword>
<name>A0A177NUR5_9GAMM</name>
<accession>A0A177NUR5</accession>
<dbReference type="RefSeq" id="WP_064026768.1">
    <property type="nucleotide sequence ID" value="NZ_LUUK01000091.1"/>
</dbReference>
<gene>
    <name evidence="3" type="ORF">A1355_23035</name>
</gene>
<evidence type="ECO:0000256" key="1">
    <source>
        <dbReference type="SAM" id="Coils"/>
    </source>
</evidence>